<dbReference type="EMBL" id="CP102774">
    <property type="protein sequence ID" value="UZF85859.1"/>
    <property type="molecule type" value="Genomic_DNA"/>
</dbReference>
<keyword evidence="2" id="KW-0175">Coiled coil</keyword>
<dbReference type="PROSITE" id="PS50208">
    <property type="entry name" value="CASPASE_P20"/>
    <property type="match status" value="1"/>
</dbReference>
<proteinExistence type="inferred from homology"/>
<feature type="signal peptide" evidence="4">
    <location>
        <begin position="1"/>
        <end position="21"/>
    </location>
</feature>
<dbReference type="Pfam" id="PF00656">
    <property type="entry name" value="Peptidase_C14"/>
    <property type="match status" value="1"/>
</dbReference>
<feature type="domain" description="Caspase family p20" evidence="5">
    <location>
        <begin position="26"/>
        <end position="155"/>
    </location>
</feature>
<gene>
    <name evidence="6" type="ORF">NWE54_18845</name>
</gene>
<dbReference type="SUPFAM" id="SSF52129">
    <property type="entry name" value="Caspase-like"/>
    <property type="match status" value="1"/>
</dbReference>
<dbReference type="InterPro" id="IPR029030">
    <property type="entry name" value="Caspase-like_dom_sf"/>
</dbReference>
<protein>
    <submittedName>
        <fullName evidence="6">Caspase family protein</fullName>
    </submittedName>
</protein>
<dbReference type="InterPro" id="IPR001309">
    <property type="entry name" value="Pept_C14_p20"/>
</dbReference>
<dbReference type="GO" id="GO:0004197">
    <property type="term" value="F:cysteine-type endopeptidase activity"/>
    <property type="evidence" value="ECO:0007669"/>
    <property type="project" value="InterPro"/>
</dbReference>
<reference evidence="6" key="1">
    <citation type="submission" date="2022-08" db="EMBL/GenBank/DDBJ databases">
        <title>Complete Genome Sequences of 2 Bosea sp. soil isolates.</title>
        <authorList>
            <person name="Alvarez Arevalo M."/>
            <person name="Sterndorff E.B."/>
            <person name="Faurdal D."/>
            <person name="Joergensen T.S."/>
            <person name="Weber T."/>
        </authorList>
    </citation>
    <scope>NUCLEOTIDE SEQUENCE</scope>
    <source>
        <strain evidence="6">NBC_00436</strain>
    </source>
</reference>
<dbReference type="PANTHER" id="PTHR22576:SF37">
    <property type="entry name" value="MUCOSA-ASSOCIATED LYMPHOID TISSUE LYMPHOMA TRANSLOCATION PROTEIN 1"/>
    <property type="match status" value="1"/>
</dbReference>
<name>A0A9E8CN63_9HYPH</name>
<feature type="compositionally biased region" description="Low complexity" evidence="3">
    <location>
        <begin position="434"/>
        <end position="452"/>
    </location>
</feature>
<dbReference type="PANTHER" id="PTHR22576">
    <property type="entry name" value="MUCOSA ASSOCIATED LYMPHOID TISSUE LYMPHOMA TRANSLOCATION PROTEIN 1/PARACASPASE"/>
    <property type="match status" value="1"/>
</dbReference>
<organism evidence="6">
    <name type="scientific">Bosea sp. NBC_00436</name>
    <dbReference type="NCBI Taxonomy" id="2969620"/>
    <lineage>
        <taxon>Bacteria</taxon>
        <taxon>Pseudomonadati</taxon>
        <taxon>Pseudomonadota</taxon>
        <taxon>Alphaproteobacteria</taxon>
        <taxon>Hyphomicrobiales</taxon>
        <taxon>Boseaceae</taxon>
        <taxon>Bosea</taxon>
    </lineage>
</organism>
<dbReference type="InterPro" id="IPR015917">
    <property type="entry name" value="Pept_C14A"/>
</dbReference>
<dbReference type="GO" id="GO:0006508">
    <property type="term" value="P:proteolysis"/>
    <property type="evidence" value="ECO:0007669"/>
    <property type="project" value="InterPro"/>
</dbReference>
<evidence type="ECO:0000313" key="6">
    <source>
        <dbReference type="EMBL" id="UZF85859.1"/>
    </source>
</evidence>
<feature type="region of interest" description="Disordered" evidence="3">
    <location>
        <begin position="420"/>
        <end position="452"/>
    </location>
</feature>
<dbReference type="InterPro" id="IPR052039">
    <property type="entry name" value="Caspase-related_regulators"/>
</dbReference>
<sequence length="479" mass="52265">MPLVARLCGLFLLLLSGLALAETPPERRVALVIGNASYRNAPVLPNTVNDARDMVTALRKVGFEVVDGIDLDKRGMDSALTRFARLAQDADAAMFYFAGHGFQFNGENYLVPVEAKIEDEVGVQYETTRLNDVVTALNYAKGVKIMVLDACRNNPFVGLLAKRQATRGFSVGSGLAPVQRAQGMVIAYATQANDVAADGAGRNSPFTAALVREIDQPGLEVAALFRRVQKSVYDTTAGRQTPELSLSLLGDFYLNREETDADVWRRIRASDDATALQAFIQRYPQSFFAVDARTRLDLLERRSSVSTERDRLVREFAERERALLQRLEKAEQGRRQAADDLARKDIGDAVGVPPPVPAPGSAPVAIAPAPPRAQDKAERARLADELARRESELAAIETEKQRLAEERRNLEQAMAARLGTPGAIPQNRSTQPVAMPGAPARPAEAAPRGRASGECAELLMRAQLGDLTPAAREQLRQCR</sequence>
<dbReference type="AlphaFoldDB" id="A0A9E8CN63"/>
<dbReference type="Gene3D" id="3.40.50.1460">
    <property type="match status" value="1"/>
</dbReference>
<dbReference type="SMART" id="SM00115">
    <property type="entry name" value="CASc"/>
    <property type="match status" value="1"/>
</dbReference>
<evidence type="ECO:0000259" key="5">
    <source>
        <dbReference type="PROSITE" id="PS50208"/>
    </source>
</evidence>
<keyword evidence="4" id="KW-0732">Signal</keyword>
<evidence type="ECO:0000256" key="1">
    <source>
        <dbReference type="ARBA" id="ARBA00010134"/>
    </source>
</evidence>
<evidence type="ECO:0000256" key="3">
    <source>
        <dbReference type="SAM" id="MobiDB-lite"/>
    </source>
</evidence>
<evidence type="ECO:0000256" key="4">
    <source>
        <dbReference type="SAM" id="SignalP"/>
    </source>
</evidence>
<accession>A0A9E8CN63</accession>
<dbReference type="InterPro" id="IPR011600">
    <property type="entry name" value="Pept_C14_caspase"/>
</dbReference>
<feature type="coiled-coil region" evidence="2">
    <location>
        <begin position="379"/>
        <end position="416"/>
    </location>
</feature>
<comment type="similarity">
    <text evidence="1">Belongs to the peptidase C14A family.</text>
</comment>
<feature type="chain" id="PRO_5039557513" evidence="4">
    <location>
        <begin position="22"/>
        <end position="479"/>
    </location>
</feature>
<evidence type="ECO:0000256" key="2">
    <source>
        <dbReference type="SAM" id="Coils"/>
    </source>
</evidence>